<comment type="caution">
    <text evidence="1">The sequence shown here is derived from an EMBL/GenBank/DDBJ whole genome shotgun (WGS) entry which is preliminary data.</text>
</comment>
<sequence length="216" mass="24491">MENILVIVGIDFGTTFTGFSYCHVASENKDIVTNEQWPDDVGKFKTNTVLQYDKEFSKVVQWGKPALAKRPKRKNDNKNETKPVELFKLHLDYLTEVGELIRKTLKPSWDDVDLFENVLLVLSVPAEYSEKEKAIMRECAYEAKLIGDKKTEFLQFTTEPEAAAVYCMENCLKEYETTGIGTTFMIVDCGGGTVDLTTRKLIGDKKVGEVIQQLIN</sequence>
<dbReference type="OrthoDB" id="2963168at2759"/>
<evidence type="ECO:0008006" key="3">
    <source>
        <dbReference type="Google" id="ProtNLM"/>
    </source>
</evidence>
<evidence type="ECO:0000313" key="1">
    <source>
        <dbReference type="EMBL" id="CAB5394295.1"/>
    </source>
</evidence>
<reference evidence="1" key="1">
    <citation type="submission" date="2020-05" db="EMBL/GenBank/DDBJ databases">
        <authorList>
            <person name="Rincon C."/>
            <person name="Sanders R I."/>
            <person name="Robbins C."/>
            <person name="Chaturvedi A."/>
        </authorList>
    </citation>
    <scope>NUCLEOTIDE SEQUENCE</scope>
    <source>
        <strain evidence="1">CHB12</strain>
    </source>
</reference>
<dbReference type="EMBL" id="CAGKOT010000088">
    <property type="protein sequence ID" value="CAB5394295.1"/>
    <property type="molecule type" value="Genomic_DNA"/>
</dbReference>
<gene>
    <name evidence="1" type="ORF">CHRIB12_LOCUS23250</name>
</gene>
<dbReference type="AlphaFoldDB" id="A0A915ZWZ1"/>
<organism evidence="1 2">
    <name type="scientific">Rhizophagus irregularis</name>
    <dbReference type="NCBI Taxonomy" id="588596"/>
    <lineage>
        <taxon>Eukaryota</taxon>
        <taxon>Fungi</taxon>
        <taxon>Fungi incertae sedis</taxon>
        <taxon>Mucoromycota</taxon>
        <taxon>Glomeromycotina</taxon>
        <taxon>Glomeromycetes</taxon>
        <taxon>Glomerales</taxon>
        <taxon>Glomeraceae</taxon>
        <taxon>Rhizophagus</taxon>
    </lineage>
</organism>
<proteinExistence type="predicted"/>
<dbReference type="PANTHER" id="PTHR14187">
    <property type="entry name" value="ALPHA KINASE/ELONGATION FACTOR 2 KINASE"/>
    <property type="match status" value="1"/>
</dbReference>
<evidence type="ECO:0000313" key="2">
    <source>
        <dbReference type="Proteomes" id="UP000684084"/>
    </source>
</evidence>
<dbReference type="PANTHER" id="PTHR14187:SF5">
    <property type="entry name" value="HEAT SHOCK 70 KDA PROTEIN 12A"/>
    <property type="match status" value="1"/>
</dbReference>
<name>A0A915ZWZ1_9GLOM</name>
<accession>A0A915ZWZ1</accession>
<protein>
    <recommendedName>
        <fullName evidence="3">Actin-like ATPase domain-containing protein</fullName>
    </recommendedName>
</protein>
<dbReference type="Proteomes" id="UP000684084">
    <property type="component" value="Unassembled WGS sequence"/>
</dbReference>